<dbReference type="PANTHER" id="PTHR43692">
    <property type="entry name" value="UDP-N-ACETYLMURAMOYLALANINE--D-GLUTAMATE LIGASE"/>
    <property type="match status" value="1"/>
</dbReference>
<keyword evidence="1" id="KW-0963">Cytoplasm</keyword>
<dbReference type="PANTHER" id="PTHR43692:SF1">
    <property type="entry name" value="UDP-N-ACETYLMURAMOYLALANINE--D-GLUTAMATE LIGASE"/>
    <property type="match status" value="1"/>
</dbReference>
<accession>E0TDS9</accession>
<dbReference type="eggNOG" id="COG0771">
    <property type="taxonomic scope" value="Bacteria"/>
</dbReference>
<sequence length="450" mass="46398">MIPLPLFDQRIVGVLGLGPSGLAVVEALTAGGARVIAWDAEEAARASCGADILAVEDWPIAEMAAIILADGDRDGLSRQVVVAAGEGETEVLTDLDLFALGLEKSGHRDDVNVIAVTGAAGKSVTISIIAHILREQGRAVAIGGDLGAPFLGLPAPNEGMTYLLELPVRRLTTVRRMRTDVSIVLNVAGRRPTAEIELALRSLLKIYRSQNAGDTAIVGVDDPIGQKVCTLLRSGRADVATIGTVIPVSGEASLGHGVFVLDGAAYSAKRGRTQTLGDFSRADGFLGTHFNQDAAAATAACLSMGIAPAMIVKSLHSYSGLPGRFECLGAAGKVIFVDDSYASCQTAAERAVNACPNVFWIGGGPVSEGGEVPIAASAINGAYFLGDGKSSGETLPSAFEAAFLDARAFADKDPDAAPVVLFSPGVPAAQGGFAPDEFRSLAAQVIDTRY</sequence>
<dbReference type="EMBL" id="CP002156">
    <property type="protein sequence ID" value="ADM09995.1"/>
    <property type="molecule type" value="Genomic_DNA"/>
</dbReference>
<dbReference type="SUPFAM" id="SSF53623">
    <property type="entry name" value="MurD-like peptide ligases, catalytic domain"/>
    <property type="match status" value="1"/>
</dbReference>
<dbReference type="InterPro" id="IPR036565">
    <property type="entry name" value="Mur-like_cat_sf"/>
</dbReference>
<dbReference type="InterPro" id="IPR036615">
    <property type="entry name" value="Mur_ligase_C_dom_sf"/>
</dbReference>
<evidence type="ECO:0000256" key="2">
    <source>
        <dbReference type="ARBA" id="ARBA00022598"/>
    </source>
</evidence>
<protein>
    <submittedName>
        <fullName evidence="5">UDP-N-acetylmuramoyl-L-alanyl-D-glutamate synthetase</fullName>
    </submittedName>
</protein>
<keyword evidence="4" id="KW-0067">ATP-binding</keyword>
<evidence type="ECO:0000313" key="6">
    <source>
        <dbReference type="Proteomes" id="UP000001302"/>
    </source>
</evidence>
<evidence type="ECO:0000256" key="1">
    <source>
        <dbReference type="ARBA" id="ARBA00022490"/>
    </source>
</evidence>
<dbReference type="Proteomes" id="UP000001302">
    <property type="component" value="Chromosome"/>
</dbReference>
<evidence type="ECO:0000313" key="5">
    <source>
        <dbReference type="EMBL" id="ADM09995.1"/>
    </source>
</evidence>
<reference evidence="6" key="1">
    <citation type="submission" date="2010-08" db="EMBL/GenBank/DDBJ databases">
        <title>Genome sequence of Parvularcula bermudensis HTCC2503.</title>
        <authorList>
            <person name="Kang D.-M."/>
            <person name="Oh H.-M."/>
            <person name="Cho J.-C."/>
        </authorList>
    </citation>
    <scope>NUCLEOTIDE SEQUENCE [LARGE SCALE GENOMIC DNA]</scope>
    <source>
        <strain evidence="6">ATCC BAA-594 / HTCC2503 / KCTC 12087</strain>
    </source>
</reference>
<evidence type="ECO:0000256" key="4">
    <source>
        <dbReference type="ARBA" id="ARBA00022840"/>
    </source>
</evidence>
<keyword evidence="6" id="KW-1185">Reference proteome</keyword>
<dbReference type="GO" id="GO:0051301">
    <property type="term" value="P:cell division"/>
    <property type="evidence" value="ECO:0007669"/>
    <property type="project" value="InterPro"/>
</dbReference>
<gene>
    <name evidence="5" type="ordered locus">PB2503_09714</name>
</gene>
<dbReference type="STRING" id="314260.PB2503_09714"/>
<dbReference type="GO" id="GO:0008360">
    <property type="term" value="P:regulation of cell shape"/>
    <property type="evidence" value="ECO:0007669"/>
    <property type="project" value="InterPro"/>
</dbReference>
<dbReference type="KEGG" id="pbr:PB2503_09714"/>
<proteinExistence type="predicted"/>
<dbReference type="InterPro" id="IPR005762">
    <property type="entry name" value="MurD"/>
</dbReference>
<dbReference type="GO" id="GO:0005737">
    <property type="term" value="C:cytoplasm"/>
    <property type="evidence" value="ECO:0007669"/>
    <property type="project" value="InterPro"/>
</dbReference>
<organism evidence="5 6">
    <name type="scientific">Parvularcula bermudensis (strain ATCC BAA-594 / HTCC2503 / KCTC 12087)</name>
    <dbReference type="NCBI Taxonomy" id="314260"/>
    <lineage>
        <taxon>Bacteria</taxon>
        <taxon>Pseudomonadati</taxon>
        <taxon>Pseudomonadota</taxon>
        <taxon>Alphaproteobacteria</taxon>
        <taxon>Parvularculales</taxon>
        <taxon>Parvularculaceae</taxon>
        <taxon>Parvularcula</taxon>
    </lineage>
</organism>
<dbReference type="Gene3D" id="3.40.50.720">
    <property type="entry name" value="NAD(P)-binding Rossmann-like Domain"/>
    <property type="match status" value="1"/>
</dbReference>
<dbReference type="AlphaFoldDB" id="E0TDS9"/>
<dbReference type="HOGENOM" id="CLU_608129_0_0_5"/>
<keyword evidence="3" id="KW-0547">Nucleotide-binding</keyword>
<dbReference type="SUPFAM" id="SSF53244">
    <property type="entry name" value="MurD-like peptide ligases, peptide-binding domain"/>
    <property type="match status" value="1"/>
</dbReference>
<evidence type="ECO:0000256" key="3">
    <source>
        <dbReference type="ARBA" id="ARBA00022741"/>
    </source>
</evidence>
<dbReference type="GO" id="GO:0008764">
    <property type="term" value="F:UDP-N-acetylmuramoylalanine-D-glutamate ligase activity"/>
    <property type="evidence" value="ECO:0007669"/>
    <property type="project" value="InterPro"/>
</dbReference>
<dbReference type="RefSeq" id="WP_013300969.1">
    <property type="nucleotide sequence ID" value="NC_014414.1"/>
</dbReference>
<dbReference type="GO" id="GO:0005524">
    <property type="term" value="F:ATP binding"/>
    <property type="evidence" value="ECO:0007669"/>
    <property type="project" value="UniProtKB-KW"/>
</dbReference>
<dbReference type="Gene3D" id="3.40.1190.10">
    <property type="entry name" value="Mur-like, catalytic domain"/>
    <property type="match status" value="1"/>
</dbReference>
<keyword evidence="2" id="KW-0436">Ligase</keyword>
<dbReference type="OrthoDB" id="9809796at2"/>
<reference evidence="5 6" key="2">
    <citation type="journal article" date="2011" name="J. Bacteriol.">
        <title>Complete genome sequence of strain HTCC2503T of Parvularcula bermudensis, the type species of the order "Parvularculales" in the class Alphaproteobacteria.</title>
        <authorList>
            <person name="Oh H.M."/>
            <person name="Kang I."/>
            <person name="Vergin K.L."/>
            <person name="Kang D."/>
            <person name="Rhee K.H."/>
            <person name="Giovannoni S.J."/>
            <person name="Cho J.C."/>
        </authorList>
    </citation>
    <scope>NUCLEOTIDE SEQUENCE [LARGE SCALE GENOMIC DNA]</scope>
    <source>
        <strain evidence="6">ATCC BAA-594 / HTCC2503 / KCTC 12087</strain>
    </source>
</reference>
<name>E0TDS9_PARBH</name>